<dbReference type="OMA" id="MNSANSW"/>
<feature type="compositionally biased region" description="Polar residues" evidence="2">
    <location>
        <begin position="1"/>
        <end position="10"/>
    </location>
</feature>
<evidence type="ECO:0000256" key="1">
    <source>
        <dbReference type="SAM" id="Coils"/>
    </source>
</evidence>
<evidence type="ECO:0000313" key="3">
    <source>
        <dbReference type="Ensembl" id="ENSSPUP00000010166.1"/>
    </source>
</evidence>
<keyword evidence="1" id="KW-0175">Coiled coil</keyword>
<reference evidence="3" key="2">
    <citation type="submission" date="2025-09" db="UniProtKB">
        <authorList>
            <consortium name="Ensembl"/>
        </authorList>
    </citation>
    <scope>IDENTIFICATION</scope>
</reference>
<evidence type="ECO:0000256" key="2">
    <source>
        <dbReference type="SAM" id="MobiDB-lite"/>
    </source>
</evidence>
<dbReference type="PANTHER" id="PTHR22529:SF1">
    <property type="entry name" value="EPITHELIAL-STROMAL INTERACTION PROTEIN 1"/>
    <property type="match status" value="1"/>
</dbReference>
<dbReference type="PANTHER" id="PTHR22529">
    <property type="entry name" value="EPITHELIAL-STROMAL INTERACTION PROTEIN 1"/>
    <property type="match status" value="1"/>
</dbReference>
<dbReference type="GeneTree" id="ENSGT00390000013820"/>
<organism evidence="3 4">
    <name type="scientific">Sphenodon punctatus</name>
    <name type="common">Tuatara</name>
    <name type="synonym">Hatteria punctata</name>
    <dbReference type="NCBI Taxonomy" id="8508"/>
    <lineage>
        <taxon>Eukaryota</taxon>
        <taxon>Metazoa</taxon>
        <taxon>Chordata</taxon>
        <taxon>Craniata</taxon>
        <taxon>Vertebrata</taxon>
        <taxon>Euteleostomi</taxon>
        <taxon>Lepidosauria</taxon>
        <taxon>Sphenodontia</taxon>
        <taxon>Sphenodontidae</taxon>
        <taxon>Sphenodon</taxon>
    </lineage>
</organism>
<sequence length="318" mass="37380">MAMYTPTMQRRGSRQRMAEGSTLPSRGDQDWESLRYRESTGVPPEKRTSIQGDPEDQASSSQEQPLGAYVMIAPNINKRNQLQRVANKELEDLERWKEQHRPGPIYLMPQRLGGSGSEAEVRQKQQMRLMQCKYQQKQKREEYGRRQKEAEEAELLKMKAIQREKANKLEEKKRQEEKQRRVMLDEDYYFKTTELLSRLDMGLPKRNSCQTANCAPESTAWARNQAYKQAQREEENEKLQAMKAEQRRKGELLELKRKQEESERRKVHHNEQRRVNNAFLDRLQGGDQPGGIHQYGRFGSMDYFGGDSWESTISSQFD</sequence>
<protein>
    <submittedName>
        <fullName evidence="3">Epithelial stromal interaction 1</fullName>
    </submittedName>
</protein>
<proteinExistence type="predicted"/>
<keyword evidence="4" id="KW-1185">Reference proteome</keyword>
<feature type="region of interest" description="Disordered" evidence="2">
    <location>
        <begin position="246"/>
        <end position="270"/>
    </location>
</feature>
<evidence type="ECO:0000313" key="4">
    <source>
        <dbReference type="Proteomes" id="UP000694392"/>
    </source>
</evidence>
<name>A0A8D0L5H3_SPHPU</name>
<dbReference type="AlphaFoldDB" id="A0A8D0L5H3"/>
<feature type="region of interest" description="Disordered" evidence="2">
    <location>
        <begin position="1"/>
        <end position="68"/>
    </location>
</feature>
<feature type="coiled-coil region" evidence="1">
    <location>
        <begin position="152"/>
        <end position="186"/>
    </location>
</feature>
<feature type="compositionally biased region" description="Basic and acidic residues" evidence="2">
    <location>
        <begin position="27"/>
        <end position="48"/>
    </location>
</feature>
<dbReference type="Proteomes" id="UP000694392">
    <property type="component" value="Unplaced"/>
</dbReference>
<reference evidence="3" key="1">
    <citation type="submission" date="2025-08" db="UniProtKB">
        <authorList>
            <consortium name="Ensembl"/>
        </authorList>
    </citation>
    <scope>IDENTIFICATION</scope>
</reference>
<dbReference type="Ensembl" id="ENSSPUT00000010830.1">
    <property type="protein sequence ID" value="ENSSPUP00000010166.1"/>
    <property type="gene ID" value="ENSSPUG00000007856.1"/>
</dbReference>
<dbReference type="InterPro" id="IPR026185">
    <property type="entry name" value="EPSTI1"/>
</dbReference>
<accession>A0A8D0L5H3</accession>
<gene>
    <name evidence="3" type="primary">EPSTI1</name>
</gene>